<name>A0A7G6Y809_9MICO</name>
<dbReference type="AlphaFoldDB" id="A0A7G6Y809"/>
<dbReference type="RefSeq" id="WP_185277799.1">
    <property type="nucleotide sequence ID" value="NZ_CP043641.1"/>
</dbReference>
<reference evidence="2" key="1">
    <citation type="submission" date="2019-09" db="EMBL/GenBank/DDBJ databases">
        <title>Antimicrobial potential of Antarctic Bacteria.</title>
        <authorList>
            <person name="Benaud N."/>
            <person name="Edwards R.J."/>
            <person name="Ferrari B.C."/>
        </authorList>
    </citation>
    <scope>NUCLEOTIDE SEQUENCE [LARGE SCALE GENOMIC DNA]</scope>
    <source>
        <strain evidence="2">INR9</strain>
    </source>
</reference>
<evidence type="ECO:0000313" key="1">
    <source>
        <dbReference type="EMBL" id="QNE34624.1"/>
    </source>
</evidence>
<evidence type="ECO:0000313" key="2">
    <source>
        <dbReference type="Proteomes" id="UP000515511"/>
    </source>
</evidence>
<dbReference type="KEGG" id="lse:F1C12_05475"/>
<dbReference type="Proteomes" id="UP000515511">
    <property type="component" value="Chromosome"/>
</dbReference>
<sequence length="97" mass="10632">MLWDVSQHRIVDSRTIGGLLFLKVSDDCDRGATVQWTPADAATQLREVRASDGRPAAVILRPNHDRFTITIVGDTGRTTVKVDLPPETPIPTPSLID</sequence>
<gene>
    <name evidence="1" type="ORF">F1C12_05475</name>
</gene>
<proteinExistence type="predicted"/>
<organism evidence="1 2">
    <name type="scientific">Leifsonia shinshuensis</name>
    <dbReference type="NCBI Taxonomy" id="150026"/>
    <lineage>
        <taxon>Bacteria</taxon>
        <taxon>Bacillati</taxon>
        <taxon>Actinomycetota</taxon>
        <taxon>Actinomycetes</taxon>
        <taxon>Micrococcales</taxon>
        <taxon>Microbacteriaceae</taxon>
        <taxon>Leifsonia</taxon>
    </lineage>
</organism>
<protein>
    <submittedName>
        <fullName evidence="1">Uncharacterized protein</fullName>
    </submittedName>
</protein>
<accession>A0A7G6Y809</accession>
<dbReference type="EMBL" id="CP043641">
    <property type="protein sequence ID" value="QNE34624.1"/>
    <property type="molecule type" value="Genomic_DNA"/>
</dbReference>